<evidence type="ECO:0000256" key="3">
    <source>
        <dbReference type="ARBA" id="ARBA00012929"/>
    </source>
</evidence>
<sequence>MTTLVFGANGQVGTELLRAFTADGAVIATTRSGQLPDGSACEIADFDVPDTLTGLLDRLHPTAVVNAAAYTAVDRAEQDRDSAMRANAQSPGVIAQWCAAHDVPLVHYSTDYVFDGQGSAPYREESQTSPLGVYGETKLAGEQAIRASGVEHLILRTAWVYASHGANFLRTMLRVGAERDELRVVADQIGTPTPAALIADVTAQLLRQRSPGTSGTWHLTAAGQTSWHGFAEAIFEQAVAAGLLARAPRVVPITTADYPTPAKRPAYSRLSIDKLQNDFGIVLPQWQAGLQQVIAELAAAKR</sequence>
<dbReference type="InterPro" id="IPR005913">
    <property type="entry name" value="dTDP_dehydrorham_reduct"/>
</dbReference>
<comment type="function">
    <text evidence="6">Catalyzes the reduction of dTDP-6-deoxy-L-lyxo-4-hexulose to yield dTDP-L-rhamnose.</text>
</comment>
<dbReference type="GeneID" id="95585960"/>
<dbReference type="RefSeq" id="WP_316688705.1">
    <property type="nucleotide sequence ID" value="NZ_CP103837.1"/>
</dbReference>
<comment type="similarity">
    <text evidence="2 6">Belongs to the dTDP-4-dehydrorhamnose reductase family.</text>
</comment>
<accession>A0ABZ0D665</accession>
<dbReference type="CDD" id="cd05254">
    <property type="entry name" value="dTDP_HR_like_SDR_e"/>
    <property type="match status" value="1"/>
</dbReference>
<comment type="pathway">
    <text evidence="1 6">Carbohydrate biosynthesis; dTDP-L-rhamnose biosynthesis.</text>
</comment>
<feature type="domain" description="RmlD-like substrate binding" evidence="7">
    <location>
        <begin position="1"/>
        <end position="297"/>
    </location>
</feature>
<organism evidence="8 9">
    <name type="scientific">Xanthomonas dyei</name>
    <dbReference type="NCBI Taxonomy" id="743699"/>
    <lineage>
        <taxon>Bacteria</taxon>
        <taxon>Pseudomonadati</taxon>
        <taxon>Pseudomonadota</taxon>
        <taxon>Gammaproteobacteria</taxon>
        <taxon>Lysobacterales</taxon>
        <taxon>Lysobacteraceae</taxon>
        <taxon>Xanthomonas</taxon>
    </lineage>
</organism>
<dbReference type="PANTHER" id="PTHR10491">
    <property type="entry name" value="DTDP-4-DEHYDRORHAMNOSE REDUCTASE"/>
    <property type="match status" value="1"/>
</dbReference>
<dbReference type="NCBIfam" id="TIGR01214">
    <property type="entry name" value="rmlD"/>
    <property type="match status" value="1"/>
</dbReference>
<proteinExistence type="inferred from homology"/>
<keyword evidence="6 8" id="KW-0560">Oxidoreductase</keyword>
<dbReference type="InterPro" id="IPR036291">
    <property type="entry name" value="NAD(P)-bd_dom_sf"/>
</dbReference>
<evidence type="ECO:0000313" key="9">
    <source>
        <dbReference type="Proteomes" id="UP001304534"/>
    </source>
</evidence>
<dbReference type="EMBL" id="CP103840">
    <property type="protein sequence ID" value="WOB25720.1"/>
    <property type="molecule type" value="Genomic_DNA"/>
</dbReference>
<dbReference type="SUPFAM" id="SSF51735">
    <property type="entry name" value="NAD(P)-binding Rossmann-fold domains"/>
    <property type="match status" value="1"/>
</dbReference>
<evidence type="ECO:0000256" key="6">
    <source>
        <dbReference type="RuleBase" id="RU364082"/>
    </source>
</evidence>
<evidence type="ECO:0000313" key="8">
    <source>
        <dbReference type="EMBL" id="WOB25720.1"/>
    </source>
</evidence>
<dbReference type="PANTHER" id="PTHR10491:SF4">
    <property type="entry name" value="METHIONINE ADENOSYLTRANSFERASE 2 SUBUNIT BETA"/>
    <property type="match status" value="1"/>
</dbReference>
<reference evidence="8 9" key="1">
    <citation type="submission" date="2022-08" db="EMBL/GenBank/DDBJ databases">
        <title>Whole genome sequencing-based tracing of a 2022 introduction and outbreak of Xanthomonas hortorum pv. pelargonii.</title>
        <authorList>
            <person name="Iruegas-Bocardo F."/>
            <person name="Weisberg A.K."/>
            <person name="Riutta E.R."/>
            <person name="Kilday K."/>
            <person name="Bonkowski J.C."/>
            <person name="Creswell T."/>
            <person name="Daughtrey M.L."/>
            <person name="Rane K."/>
            <person name="Grunwald N.J."/>
            <person name="Chang J.H."/>
            <person name="Putnam M.L."/>
        </authorList>
    </citation>
    <scope>NUCLEOTIDE SEQUENCE [LARGE SCALE GENOMIC DNA]</scope>
    <source>
        <strain evidence="8 9">22-325</strain>
    </source>
</reference>
<dbReference type="InterPro" id="IPR029903">
    <property type="entry name" value="RmlD-like-bd"/>
</dbReference>
<keyword evidence="9" id="KW-1185">Reference proteome</keyword>
<keyword evidence="6" id="KW-0521">NADP</keyword>
<dbReference type="Gene3D" id="3.40.50.720">
    <property type="entry name" value="NAD(P)-binding Rossmann-like Domain"/>
    <property type="match status" value="1"/>
</dbReference>
<dbReference type="Proteomes" id="UP001304534">
    <property type="component" value="Chromosome"/>
</dbReference>
<dbReference type="GO" id="GO:0008831">
    <property type="term" value="F:dTDP-4-dehydrorhamnose reductase activity"/>
    <property type="evidence" value="ECO:0007669"/>
    <property type="project" value="UniProtKB-EC"/>
</dbReference>
<dbReference type="EC" id="1.1.1.133" evidence="3 6"/>
<dbReference type="Pfam" id="PF04321">
    <property type="entry name" value="RmlD_sub_bind"/>
    <property type="match status" value="1"/>
</dbReference>
<name>A0ABZ0D665_9XANT</name>
<protein>
    <recommendedName>
        <fullName evidence="4 6">dTDP-4-dehydrorhamnose reductase</fullName>
        <ecNumber evidence="3 6">1.1.1.133</ecNumber>
    </recommendedName>
</protein>
<evidence type="ECO:0000259" key="7">
    <source>
        <dbReference type="Pfam" id="PF04321"/>
    </source>
</evidence>
<evidence type="ECO:0000256" key="5">
    <source>
        <dbReference type="ARBA" id="ARBA00048200"/>
    </source>
</evidence>
<evidence type="ECO:0000256" key="1">
    <source>
        <dbReference type="ARBA" id="ARBA00004781"/>
    </source>
</evidence>
<comment type="cofactor">
    <cofactor evidence="6">
        <name>Mg(2+)</name>
        <dbReference type="ChEBI" id="CHEBI:18420"/>
    </cofactor>
    <text evidence="6">Binds 1 Mg(2+) ion per monomer.</text>
</comment>
<gene>
    <name evidence="8" type="primary">rfbD</name>
    <name evidence="8" type="ORF">NYR99_18770</name>
</gene>
<evidence type="ECO:0000256" key="4">
    <source>
        <dbReference type="ARBA" id="ARBA00017099"/>
    </source>
</evidence>
<comment type="catalytic activity">
    <reaction evidence="5 6">
        <text>dTDP-beta-L-rhamnose + NADP(+) = dTDP-4-dehydro-beta-L-rhamnose + NADPH + H(+)</text>
        <dbReference type="Rhea" id="RHEA:21796"/>
        <dbReference type="ChEBI" id="CHEBI:15378"/>
        <dbReference type="ChEBI" id="CHEBI:57510"/>
        <dbReference type="ChEBI" id="CHEBI:57783"/>
        <dbReference type="ChEBI" id="CHEBI:58349"/>
        <dbReference type="ChEBI" id="CHEBI:62830"/>
        <dbReference type="EC" id="1.1.1.133"/>
    </reaction>
</comment>
<dbReference type="Gene3D" id="3.90.25.10">
    <property type="entry name" value="UDP-galactose 4-epimerase, domain 1"/>
    <property type="match status" value="1"/>
</dbReference>
<evidence type="ECO:0000256" key="2">
    <source>
        <dbReference type="ARBA" id="ARBA00010944"/>
    </source>
</evidence>